<evidence type="ECO:0000313" key="1">
    <source>
        <dbReference type="EMBL" id="MFD0795389.1"/>
    </source>
</evidence>
<dbReference type="SUPFAM" id="SSF52091">
    <property type="entry name" value="SpoIIaa-like"/>
    <property type="match status" value="1"/>
</dbReference>
<dbReference type="Gene3D" id="3.40.50.10600">
    <property type="entry name" value="SpoIIaa-like domains"/>
    <property type="match status" value="1"/>
</dbReference>
<keyword evidence="2" id="KW-1185">Reference proteome</keyword>
<name>A0ABW3AYA2_9SPHI</name>
<evidence type="ECO:0000313" key="2">
    <source>
        <dbReference type="Proteomes" id="UP001597010"/>
    </source>
</evidence>
<dbReference type="InterPro" id="IPR038396">
    <property type="entry name" value="SpoIIAA-like_sf"/>
</dbReference>
<dbReference type="Pfam" id="PF11964">
    <property type="entry name" value="SpoIIAA-like"/>
    <property type="match status" value="1"/>
</dbReference>
<accession>A0ABW3AYA2</accession>
<comment type="caution">
    <text evidence="1">The sequence shown here is derived from an EMBL/GenBank/DDBJ whole genome shotgun (WGS) entry which is preliminary data.</text>
</comment>
<reference evidence="2" key="1">
    <citation type="journal article" date="2019" name="Int. J. Syst. Evol. Microbiol.">
        <title>The Global Catalogue of Microorganisms (GCM) 10K type strain sequencing project: providing services to taxonomists for standard genome sequencing and annotation.</title>
        <authorList>
            <consortium name="The Broad Institute Genomics Platform"/>
            <consortium name="The Broad Institute Genome Sequencing Center for Infectious Disease"/>
            <person name="Wu L."/>
            <person name="Ma J."/>
        </authorList>
    </citation>
    <scope>NUCLEOTIDE SEQUENCE [LARGE SCALE GENOMIC DNA]</scope>
    <source>
        <strain evidence="2">CCUG 61484</strain>
    </source>
</reference>
<dbReference type="EMBL" id="JBHTHZ010000014">
    <property type="protein sequence ID" value="MFD0795389.1"/>
    <property type="molecule type" value="Genomic_DNA"/>
</dbReference>
<organism evidence="1 2">
    <name type="scientific">Mucilaginibacter litoreus</name>
    <dbReference type="NCBI Taxonomy" id="1048221"/>
    <lineage>
        <taxon>Bacteria</taxon>
        <taxon>Pseudomonadati</taxon>
        <taxon>Bacteroidota</taxon>
        <taxon>Sphingobacteriia</taxon>
        <taxon>Sphingobacteriales</taxon>
        <taxon>Sphingobacteriaceae</taxon>
        <taxon>Mucilaginibacter</taxon>
    </lineage>
</organism>
<dbReference type="InterPro" id="IPR036513">
    <property type="entry name" value="STAS_dom_sf"/>
</dbReference>
<dbReference type="InterPro" id="IPR021866">
    <property type="entry name" value="SpoIIAA-like"/>
</dbReference>
<proteinExistence type="predicted"/>
<gene>
    <name evidence="1" type="ORF">ACFQZX_17335</name>
</gene>
<dbReference type="Proteomes" id="UP001597010">
    <property type="component" value="Unassembled WGS sequence"/>
</dbReference>
<dbReference type="RefSeq" id="WP_377117741.1">
    <property type="nucleotide sequence ID" value="NZ_JBHTHZ010000014.1"/>
</dbReference>
<sequence>MIQLIKDLPEYITGIEISGEVSKHDYDTIVVPRLNELAKQQGEINYLVVLKSGIASFEAGVWWDDFKMAVKQFSNWGKIAIVSDDDPIKNVTNLLGFAFPGHPRGFKLDEYTQAVEWVKA</sequence>
<protein>
    <submittedName>
        <fullName evidence="1">STAS/SEC14 domain-containing protein</fullName>
    </submittedName>
</protein>